<dbReference type="InterPro" id="IPR005225">
    <property type="entry name" value="Small_GTP-bd"/>
</dbReference>
<dbReference type="InterPro" id="IPR036770">
    <property type="entry name" value="Ankyrin_rpt-contain_sf"/>
</dbReference>
<keyword evidence="3" id="KW-1185">Reference proteome</keyword>
<dbReference type="Gene3D" id="3.40.50.12480">
    <property type="match status" value="1"/>
</dbReference>
<comment type="caution">
    <text evidence="2">The sequence shown here is derived from an EMBL/GenBank/DDBJ whole genome shotgun (WGS) entry which is preliminary data.</text>
</comment>
<evidence type="ECO:0000256" key="1">
    <source>
        <dbReference type="ARBA" id="ARBA00022741"/>
    </source>
</evidence>
<dbReference type="SMART" id="SM00176">
    <property type="entry name" value="RAN"/>
    <property type="match status" value="1"/>
</dbReference>
<dbReference type="SMART" id="SM00174">
    <property type="entry name" value="RHO"/>
    <property type="match status" value="1"/>
</dbReference>
<dbReference type="SUPFAM" id="SSF52058">
    <property type="entry name" value="L domain-like"/>
    <property type="match status" value="1"/>
</dbReference>
<dbReference type="InterPro" id="IPR026906">
    <property type="entry name" value="LRR_5"/>
</dbReference>
<gene>
    <name evidence="2" type="ORF">M9Y10_030718</name>
</gene>
<evidence type="ECO:0000313" key="2">
    <source>
        <dbReference type="EMBL" id="KAK8840510.1"/>
    </source>
</evidence>
<proteinExistence type="predicted"/>
<dbReference type="PANTHER" id="PTHR47978">
    <property type="match status" value="1"/>
</dbReference>
<dbReference type="NCBIfam" id="TIGR00231">
    <property type="entry name" value="small_GTP"/>
    <property type="match status" value="1"/>
</dbReference>
<accession>A0ABR2H2X1</accession>
<dbReference type="CDD" id="cd00154">
    <property type="entry name" value="Rab"/>
    <property type="match status" value="1"/>
</dbReference>
<dbReference type="PROSITE" id="PS51419">
    <property type="entry name" value="RAB"/>
    <property type="match status" value="1"/>
</dbReference>
<name>A0ABR2H2X1_9EUKA</name>
<dbReference type="Pfam" id="PF00071">
    <property type="entry name" value="Ras"/>
    <property type="match status" value="1"/>
</dbReference>
<dbReference type="Gene3D" id="3.80.10.10">
    <property type="entry name" value="Ribonuclease Inhibitor"/>
    <property type="match status" value="2"/>
</dbReference>
<protein>
    <submittedName>
        <fullName evidence="2">Uncharacterized protein</fullName>
    </submittedName>
</protein>
<dbReference type="InterPro" id="IPR032675">
    <property type="entry name" value="LRR_dom_sf"/>
</dbReference>
<keyword evidence="1" id="KW-0547">Nucleotide-binding</keyword>
<dbReference type="Pfam" id="PF13306">
    <property type="entry name" value="LRR_5"/>
    <property type="match status" value="1"/>
</dbReference>
<reference evidence="2 3" key="1">
    <citation type="submission" date="2024-04" db="EMBL/GenBank/DDBJ databases">
        <title>Tritrichomonas musculus Genome.</title>
        <authorList>
            <person name="Alves-Ferreira E."/>
            <person name="Grigg M."/>
            <person name="Lorenzi H."/>
            <person name="Galac M."/>
        </authorList>
    </citation>
    <scope>NUCLEOTIDE SEQUENCE [LARGE SCALE GENOMIC DNA]</scope>
    <source>
        <strain evidence="2 3">EAF2021</strain>
    </source>
</reference>
<dbReference type="Proteomes" id="UP001470230">
    <property type="component" value="Unassembled WGS sequence"/>
</dbReference>
<organism evidence="2 3">
    <name type="scientific">Tritrichomonas musculus</name>
    <dbReference type="NCBI Taxonomy" id="1915356"/>
    <lineage>
        <taxon>Eukaryota</taxon>
        <taxon>Metamonada</taxon>
        <taxon>Parabasalia</taxon>
        <taxon>Tritrichomonadida</taxon>
        <taxon>Tritrichomonadidae</taxon>
        <taxon>Tritrichomonas</taxon>
    </lineage>
</organism>
<dbReference type="InterPro" id="IPR001806">
    <property type="entry name" value="Small_GTPase"/>
</dbReference>
<sequence length="701" mass="82172">MDYLEMMKSIHENILQFLDDEENKYDDALNDERIKIFQRNQFDKQELKSILYLISKISENHHRNSSFFEKINTIINLLKNQITQTFSNIEIFDYFKQNKMILLLLIKDNILTFDSNVSNRIEEIQYQPFFYTELNKLNVKLSEKENPENYENYEEKRFKGENDSYLCEIIRNDIIEEFTFYFTKGEFSLSDLIEPSIYESNAFLIGKRQSLIEYSAFFGSIQIFRFLIQNGVKLLPSLWLYSIHGRNPDMIHLLEENHVYPSDNTYQECLEESIKCHHNELAFYFINNFIDENDFHSNYKKNEIYYGFHYYNFEFIPIELKEPLKLAFEKDNYDIYNYLINYSKIEICANCFKNCEKLKEFVVPISATFIGDYAFYGCQLLSDITIPSSVTSLRQHCFEGCACLKRIQLPSTLESIGEFSFKGCTNLIKIDIPPLVTSIEEGTFSGCSSLKTINIPESVTSIGFQAFYGCELLDYIKLPSSINKISSGSFNECTSLKGIIYKNDLDNIEIIKDIPKRLRMCFAGDTNSGKTCFLNRILEDVFYENLLSTISPSSTEIRIIFQGKEMKILIWDTSGQLKFHSLSALFYRDSAAAAIFFDINRPESFNTVKYFIEEIYDSSGKIPLVIIGNKCDLNHNVNENDINELAQKYNAKYFEVSCKNNINIEESFNYLIDEMIKANYEKEKKRILNLFCKKKKKCQIY</sequence>
<dbReference type="PRINTS" id="PR00449">
    <property type="entry name" value="RASTRNSFRMNG"/>
</dbReference>
<dbReference type="EMBL" id="JAPFFF010000045">
    <property type="protein sequence ID" value="KAK8840510.1"/>
    <property type="molecule type" value="Genomic_DNA"/>
</dbReference>
<dbReference type="SMART" id="SM00175">
    <property type="entry name" value="RAB"/>
    <property type="match status" value="1"/>
</dbReference>
<dbReference type="SUPFAM" id="SSF48403">
    <property type="entry name" value="Ankyrin repeat"/>
    <property type="match status" value="1"/>
</dbReference>
<dbReference type="Gene3D" id="3.40.50.300">
    <property type="entry name" value="P-loop containing nucleotide triphosphate hydrolases"/>
    <property type="match status" value="1"/>
</dbReference>
<evidence type="ECO:0000313" key="3">
    <source>
        <dbReference type="Proteomes" id="UP001470230"/>
    </source>
</evidence>
<dbReference type="SMART" id="SM00173">
    <property type="entry name" value="RAS"/>
    <property type="match status" value="1"/>
</dbReference>
<dbReference type="PROSITE" id="PS51421">
    <property type="entry name" value="RAS"/>
    <property type="match status" value="1"/>
</dbReference>
<dbReference type="InterPro" id="IPR027417">
    <property type="entry name" value="P-loop_NTPase"/>
</dbReference>
<dbReference type="SUPFAM" id="SSF52540">
    <property type="entry name" value="P-loop containing nucleoside triphosphate hydrolases"/>
    <property type="match status" value="1"/>
</dbReference>